<accession>A0A1I8I1G9</accession>
<dbReference type="InterPro" id="IPR053061">
    <property type="entry name" value="AN1-type_zinc_finger"/>
</dbReference>
<dbReference type="PANTHER" id="PTHR46728">
    <property type="entry name" value="AN1-TYPE ZINC FINGER PROTEIN 4"/>
    <property type="match status" value="1"/>
</dbReference>
<evidence type="ECO:0000256" key="1">
    <source>
        <dbReference type="ARBA" id="ARBA00022723"/>
    </source>
</evidence>
<proteinExistence type="predicted"/>
<reference evidence="8" key="1">
    <citation type="submission" date="2016-11" db="UniProtKB">
        <authorList>
            <consortium name="WormBaseParasite"/>
        </authorList>
    </citation>
    <scope>IDENTIFICATION</scope>
</reference>
<dbReference type="Pfam" id="PF01428">
    <property type="entry name" value="zf-AN1"/>
    <property type="match status" value="1"/>
</dbReference>
<dbReference type="PROSITE" id="PS51039">
    <property type="entry name" value="ZF_AN1"/>
    <property type="match status" value="1"/>
</dbReference>
<evidence type="ECO:0000256" key="3">
    <source>
        <dbReference type="ARBA" id="ARBA00022833"/>
    </source>
</evidence>
<protein>
    <submittedName>
        <fullName evidence="8">AN1-type domain-containing protein</fullName>
    </submittedName>
</protein>
<dbReference type="InterPro" id="IPR000058">
    <property type="entry name" value="Znf_AN1"/>
</dbReference>
<dbReference type="SUPFAM" id="SSF54236">
    <property type="entry name" value="Ubiquitin-like"/>
    <property type="match status" value="1"/>
</dbReference>
<dbReference type="GO" id="GO:0008270">
    <property type="term" value="F:zinc ion binding"/>
    <property type="evidence" value="ECO:0007669"/>
    <property type="project" value="UniProtKB-KW"/>
</dbReference>
<dbReference type="InterPro" id="IPR035896">
    <property type="entry name" value="AN1-like_Znf"/>
</dbReference>
<keyword evidence="1" id="KW-0479">Metal-binding</keyword>
<evidence type="ECO:0000313" key="8">
    <source>
        <dbReference type="WBParaSite" id="maker-uti_cns_0009043-snap-gene-0.8-mRNA-1"/>
    </source>
</evidence>
<dbReference type="Gene3D" id="4.10.1110.10">
    <property type="entry name" value="AN1-like Zinc finger"/>
    <property type="match status" value="1"/>
</dbReference>
<sequence length="182" mass="20793">MDLYIDCPLGPTLRLSASPCDTVLSVKLRLQALLCNSLPANQQRLVWRTCELVNERQLSDYSLESGCTIRLLPRLFAGPTNMQQLPSASAFQQQQQQLLAFQAYRLTVDARDSVNPRSVDRCQACRRRTGPSSSFECRCGRIYCARHRYPESHSCSFDFKEQGRQLLRESNPRVLAPKLQRI</sequence>
<dbReference type="SMART" id="SM00154">
    <property type="entry name" value="ZnF_AN1"/>
    <property type="match status" value="1"/>
</dbReference>
<evidence type="ECO:0000256" key="4">
    <source>
        <dbReference type="PROSITE-ProRule" id="PRU00449"/>
    </source>
</evidence>
<evidence type="ECO:0000313" key="7">
    <source>
        <dbReference type="Proteomes" id="UP000095280"/>
    </source>
</evidence>
<keyword evidence="2 4" id="KW-0863">Zinc-finger</keyword>
<dbReference type="Pfam" id="PF00240">
    <property type="entry name" value="ubiquitin"/>
    <property type="match status" value="1"/>
</dbReference>
<dbReference type="InterPro" id="IPR029071">
    <property type="entry name" value="Ubiquitin-like_domsf"/>
</dbReference>
<dbReference type="Gene3D" id="3.10.20.90">
    <property type="entry name" value="Phosphatidylinositol 3-kinase Catalytic Subunit, Chain A, domain 1"/>
    <property type="match status" value="1"/>
</dbReference>
<feature type="domain" description="Ubiquitin-like" evidence="5">
    <location>
        <begin position="1"/>
        <end position="78"/>
    </location>
</feature>
<keyword evidence="3" id="KW-0862">Zinc</keyword>
<dbReference type="SUPFAM" id="SSF118310">
    <property type="entry name" value="AN1-like Zinc finger"/>
    <property type="match status" value="1"/>
</dbReference>
<keyword evidence="7" id="KW-1185">Reference proteome</keyword>
<evidence type="ECO:0000259" key="6">
    <source>
        <dbReference type="PROSITE" id="PS51039"/>
    </source>
</evidence>
<feature type="domain" description="AN1-type" evidence="6">
    <location>
        <begin position="116"/>
        <end position="163"/>
    </location>
</feature>
<dbReference type="AlphaFoldDB" id="A0A1I8I1G9"/>
<organism evidence="7 8">
    <name type="scientific">Macrostomum lignano</name>
    <dbReference type="NCBI Taxonomy" id="282301"/>
    <lineage>
        <taxon>Eukaryota</taxon>
        <taxon>Metazoa</taxon>
        <taxon>Spiralia</taxon>
        <taxon>Lophotrochozoa</taxon>
        <taxon>Platyhelminthes</taxon>
        <taxon>Rhabditophora</taxon>
        <taxon>Macrostomorpha</taxon>
        <taxon>Macrostomida</taxon>
        <taxon>Macrostomidae</taxon>
        <taxon>Macrostomum</taxon>
    </lineage>
</organism>
<dbReference type="PANTHER" id="PTHR46728:SF1">
    <property type="entry name" value="AN1-TYPE ZINC FINGER PROTEIN 4"/>
    <property type="match status" value="1"/>
</dbReference>
<dbReference type="InterPro" id="IPR000626">
    <property type="entry name" value="Ubiquitin-like_dom"/>
</dbReference>
<evidence type="ECO:0000259" key="5">
    <source>
        <dbReference type="PROSITE" id="PS50053"/>
    </source>
</evidence>
<dbReference type="Proteomes" id="UP000095280">
    <property type="component" value="Unplaced"/>
</dbReference>
<dbReference type="PROSITE" id="PS50053">
    <property type="entry name" value="UBIQUITIN_2"/>
    <property type="match status" value="1"/>
</dbReference>
<dbReference type="WBParaSite" id="maker-uti_cns_0009043-snap-gene-0.8-mRNA-1">
    <property type="protein sequence ID" value="maker-uti_cns_0009043-snap-gene-0.8-mRNA-1"/>
    <property type="gene ID" value="maker-uti_cns_0009043-snap-gene-0.8"/>
</dbReference>
<evidence type="ECO:0000256" key="2">
    <source>
        <dbReference type="ARBA" id="ARBA00022771"/>
    </source>
</evidence>
<name>A0A1I8I1G9_9PLAT</name>